<organism evidence="1 2">
    <name type="scientific">Gigaspora margarita</name>
    <dbReference type="NCBI Taxonomy" id="4874"/>
    <lineage>
        <taxon>Eukaryota</taxon>
        <taxon>Fungi</taxon>
        <taxon>Fungi incertae sedis</taxon>
        <taxon>Mucoromycota</taxon>
        <taxon>Glomeromycotina</taxon>
        <taxon>Glomeromycetes</taxon>
        <taxon>Diversisporales</taxon>
        <taxon>Gigasporaceae</taxon>
        <taxon>Gigaspora</taxon>
    </lineage>
</organism>
<comment type="caution">
    <text evidence="1">The sequence shown here is derived from an EMBL/GenBank/DDBJ whole genome shotgun (WGS) entry which is preliminary data.</text>
</comment>
<evidence type="ECO:0000313" key="2">
    <source>
        <dbReference type="Proteomes" id="UP000789901"/>
    </source>
</evidence>
<reference evidence="1 2" key="1">
    <citation type="submission" date="2021-06" db="EMBL/GenBank/DDBJ databases">
        <authorList>
            <person name="Kallberg Y."/>
            <person name="Tangrot J."/>
            <person name="Rosling A."/>
        </authorList>
    </citation>
    <scope>NUCLEOTIDE SEQUENCE [LARGE SCALE GENOMIC DNA]</scope>
    <source>
        <strain evidence="1 2">120-4 pot B 10/14</strain>
    </source>
</reference>
<proteinExistence type="predicted"/>
<evidence type="ECO:0000313" key="1">
    <source>
        <dbReference type="EMBL" id="CAG8589433.1"/>
    </source>
</evidence>
<keyword evidence="2" id="KW-1185">Reference proteome</keyword>
<dbReference type="Proteomes" id="UP000789901">
    <property type="component" value="Unassembled WGS sequence"/>
</dbReference>
<protein>
    <submittedName>
        <fullName evidence="1">34580_t:CDS:1</fullName>
    </submittedName>
</protein>
<accession>A0ABN7UHU3</accession>
<sequence>MSCFEFSYLNSEEYDTFEKSSEEEKFEIAQALLNNDAEYDENYDIDWNEIE</sequence>
<name>A0ABN7UHU3_GIGMA</name>
<feature type="non-terminal residue" evidence="1">
    <location>
        <position position="51"/>
    </location>
</feature>
<gene>
    <name evidence="1" type="ORF">GMARGA_LOCUS6333</name>
</gene>
<dbReference type="EMBL" id="CAJVQB010002857">
    <property type="protein sequence ID" value="CAG8589433.1"/>
    <property type="molecule type" value="Genomic_DNA"/>
</dbReference>